<dbReference type="Pfam" id="PF00877">
    <property type="entry name" value="NLPC_P60"/>
    <property type="match status" value="1"/>
</dbReference>
<keyword evidence="4" id="KW-0788">Thiol protease</keyword>
<dbReference type="PROSITE" id="PS51935">
    <property type="entry name" value="NLPC_P60"/>
    <property type="match status" value="1"/>
</dbReference>
<dbReference type="EMBL" id="AP022586">
    <property type="protein sequence ID" value="BBY16074.1"/>
    <property type="molecule type" value="Genomic_DNA"/>
</dbReference>
<evidence type="ECO:0000256" key="5">
    <source>
        <dbReference type="SAM" id="SignalP"/>
    </source>
</evidence>
<dbReference type="SUPFAM" id="SSF54001">
    <property type="entry name" value="Cysteine proteinases"/>
    <property type="match status" value="1"/>
</dbReference>
<dbReference type="RefSeq" id="WP_134051736.1">
    <property type="nucleotide sequence ID" value="NZ_AP022586.1"/>
</dbReference>
<sequence length="204" mass="20707">MRRIYAVVICLALSLATAGTASAELFPLPTRNQQAIDVVIARALSQRGVPFAYGGGNTAGPTLGNPAGSDTPAPAATPPGVIPVDGTPAAIPVTGLPGVAPGVTLAPAPKPQVVGFDASGLMVYAFAGAGLKIPRTSGEQYLVGRKVLPSQALPGDLIFYGPNGTQSVAMFIGGGQMVEATDPVVQISPVRTNNMAPYLVRYID</sequence>
<dbReference type="AlphaFoldDB" id="A0AAD1III9"/>
<evidence type="ECO:0000256" key="1">
    <source>
        <dbReference type="ARBA" id="ARBA00007074"/>
    </source>
</evidence>
<dbReference type="PANTHER" id="PTHR47359:SF3">
    <property type="entry name" value="NLP_P60 DOMAIN-CONTAINING PROTEIN-RELATED"/>
    <property type="match status" value="1"/>
</dbReference>
<evidence type="ECO:0000313" key="7">
    <source>
        <dbReference type="EMBL" id="BBY16074.1"/>
    </source>
</evidence>
<evidence type="ECO:0000256" key="3">
    <source>
        <dbReference type="ARBA" id="ARBA00022801"/>
    </source>
</evidence>
<keyword evidence="5" id="KW-0732">Signal</keyword>
<evidence type="ECO:0000256" key="2">
    <source>
        <dbReference type="ARBA" id="ARBA00022670"/>
    </source>
</evidence>
<keyword evidence="8" id="KW-1185">Reference proteome</keyword>
<evidence type="ECO:0000256" key="4">
    <source>
        <dbReference type="ARBA" id="ARBA00022807"/>
    </source>
</evidence>
<evidence type="ECO:0000313" key="8">
    <source>
        <dbReference type="Proteomes" id="UP000466607"/>
    </source>
</evidence>
<dbReference type="InterPro" id="IPR000064">
    <property type="entry name" value="NLP_P60_dom"/>
</dbReference>
<accession>A0AAD1III9</accession>
<protein>
    <submittedName>
        <fullName evidence="7">Hydrolase</fullName>
    </submittedName>
</protein>
<comment type="similarity">
    <text evidence="1">Belongs to the peptidase C40 family.</text>
</comment>
<gene>
    <name evidence="7" type="ORF">MLIT_16660</name>
</gene>
<dbReference type="GO" id="GO:0006508">
    <property type="term" value="P:proteolysis"/>
    <property type="evidence" value="ECO:0007669"/>
    <property type="project" value="UniProtKB-KW"/>
</dbReference>
<dbReference type="InterPro" id="IPR051794">
    <property type="entry name" value="PG_Endopeptidase_C40"/>
</dbReference>
<reference evidence="7 8" key="1">
    <citation type="journal article" date="2019" name="Emerg. Microbes Infect.">
        <title>Comprehensive subspecies identification of 175 nontuberculous mycobacteria species based on 7547 genomic profiles.</title>
        <authorList>
            <person name="Matsumoto Y."/>
            <person name="Kinjo T."/>
            <person name="Motooka D."/>
            <person name="Nabeya D."/>
            <person name="Jung N."/>
            <person name="Uechi K."/>
            <person name="Horii T."/>
            <person name="Iida T."/>
            <person name="Fujita J."/>
            <person name="Nakamura S."/>
        </authorList>
    </citation>
    <scope>NUCLEOTIDE SEQUENCE [LARGE SCALE GENOMIC DNA]</scope>
    <source>
        <strain evidence="7 8">JCM 17423</strain>
    </source>
</reference>
<keyword evidence="2" id="KW-0645">Protease</keyword>
<keyword evidence="3 7" id="KW-0378">Hydrolase</keyword>
<dbReference type="Gene3D" id="3.90.1720.10">
    <property type="entry name" value="endopeptidase domain like (from Nostoc punctiforme)"/>
    <property type="match status" value="1"/>
</dbReference>
<dbReference type="PANTHER" id="PTHR47359">
    <property type="entry name" value="PEPTIDOGLYCAN DL-ENDOPEPTIDASE CWLO"/>
    <property type="match status" value="1"/>
</dbReference>
<organism evidence="7 8">
    <name type="scientific">Mycolicibacterium litorale</name>
    <dbReference type="NCBI Taxonomy" id="758802"/>
    <lineage>
        <taxon>Bacteria</taxon>
        <taxon>Bacillati</taxon>
        <taxon>Actinomycetota</taxon>
        <taxon>Actinomycetes</taxon>
        <taxon>Mycobacteriales</taxon>
        <taxon>Mycobacteriaceae</taxon>
        <taxon>Mycolicibacterium</taxon>
    </lineage>
</organism>
<feature type="chain" id="PRO_5042231942" evidence="5">
    <location>
        <begin position="24"/>
        <end position="204"/>
    </location>
</feature>
<dbReference type="GO" id="GO:0008234">
    <property type="term" value="F:cysteine-type peptidase activity"/>
    <property type="evidence" value="ECO:0007669"/>
    <property type="project" value="UniProtKB-KW"/>
</dbReference>
<proteinExistence type="inferred from homology"/>
<evidence type="ECO:0000259" key="6">
    <source>
        <dbReference type="PROSITE" id="PS51935"/>
    </source>
</evidence>
<dbReference type="NCBIfam" id="NF033743">
    <property type="entry name" value="NlpC_inact_RipD"/>
    <property type="match status" value="1"/>
</dbReference>
<name>A0AAD1III9_9MYCO</name>
<feature type="domain" description="NlpC/P60" evidence="6">
    <location>
        <begin position="33"/>
        <end position="204"/>
    </location>
</feature>
<feature type="signal peptide" evidence="5">
    <location>
        <begin position="1"/>
        <end position="23"/>
    </location>
</feature>
<dbReference type="Proteomes" id="UP000466607">
    <property type="component" value="Chromosome"/>
</dbReference>
<dbReference type="InterPro" id="IPR038765">
    <property type="entry name" value="Papain-like_cys_pep_sf"/>
</dbReference>